<evidence type="ECO:0000256" key="1">
    <source>
        <dbReference type="ARBA" id="ARBA00004651"/>
    </source>
</evidence>
<organism evidence="7 8">
    <name type="scientific">Thermocoleostomius sinensis A174</name>
    <dbReference type="NCBI Taxonomy" id="2016057"/>
    <lineage>
        <taxon>Bacteria</taxon>
        <taxon>Bacillati</taxon>
        <taxon>Cyanobacteriota</taxon>
        <taxon>Cyanophyceae</taxon>
        <taxon>Oculatellales</taxon>
        <taxon>Oculatellaceae</taxon>
        <taxon>Thermocoleostomius</taxon>
    </lineage>
</organism>
<gene>
    <name evidence="7" type="ORF">OXH18_00925</name>
</gene>
<evidence type="ECO:0000256" key="6">
    <source>
        <dbReference type="SAM" id="Phobius"/>
    </source>
</evidence>
<dbReference type="EMBL" id="CP113797">
    <property type="protein sequence ID" value="WAL60590.1"/>
    <property type="molecule type" value="Genomic_DNA"/>
</dbReference>
<name>A0A9E9CBI0_9CYAN</name>
<dbReference type="PANTHER" id="PTHR33529">
    <property type="entry name" value="SLR0882 PROTEIN-RELATED"/>
    <property type="match status" value="1"/>
</dbReference>
<evidence type="ECO:0000256" key="4">
    <source>
        <dbReference type="ARBA" id="ARBA00022989"/>
    </source>
</evidence>
<keyword evidence="2" id="KW-1003">Cell membrane</keyword>
<reference evidence="7" key="1">
    <citation type="submission" date="2022-12" db="EMBL/GenBank/DDBJ databases">
        <title>Polyphasic identification of a Novel Hot-Spring Cyanobacterium Ocullathermofonsia sinensis gen nov. sp. nov. and Genomic Insights on its Adaptations to the Thermal Habitat.</title>
        <authorList>
            <person name="Daroch M."/>
            <person name="Tang J."/>
            <person name="Jiang Y."/>
        </authorList>
    </citation>
    <scope>NUCLEOTIDE SEQUENCE</scope>
    <source>
        <strain evidence="7">PKUAC-SCTA174</strain>
    </source>
</reference>
<dbReference type="AlphaFoldDB" id="A0A9E9CBI0"/>
<feature type="transmembrane region" description="Helical" evidence="6">
    <location>
        <begin position="32"/>
        <end position="54"/>
    </location>
</feature>
<feature type="transmembrane region" description="Helical" evidence="6">
    <location>
        <begin position="370"/>
        <end position="389"/>
    </location>
</feature>
<keyword evidence="4 6" id="KW-1133">Transmembrane helix</keyword>
<protein>
    <submittedName>
        <fullName evidence="7">LptF/LptG family permease</fullName>
    </submittedName>
</protein>
<feature type="transmembrane region" description="Helical" evidence="6">
    <location>
        <begin position="74"/>
        <end position="96"/>
    </location>
</feature>
<feature type="transmembrane region" description="Helical" evidence="6">
    <location>
        <begin position="312"/>
        <end position="329"/>
    </location>
</feature>
<dbReference type="KEGG" id="tsin:OXH18_00925"/>
<dbReference type="PANTHER" id="PTHR33529:SF6">
    <property type="entry name" value="YJGP_YJGQ FAMILY PERMEASE"/>
    <property type="match status" value="1"/>
</dbReference>
<feature type="transmembrane region" description="Helical" evidence="6">
    <location>
        <begin position="117"/>
        <end position="138"/>
    </location>
</feature>
<accession>A0A9E9CBI0</accession>
<dbReference type="Proteomes" id="UP001163152">
    <property type="component" value="Chromosome"/>
</dbReference>
<evidence type="ECO:0000256" key="5">
    <source>
        <dbReference type="ARBA" id="ARBA00023136"/>
    </source>
</evidence>
<evidence type="ECO:0000313" key="8">
    <source>
        <dbReference type="Proteomes" id="UP001163152"/>
    </source>
</evidence>
<keyword evidence="8" id="KW-1185">Reference proteome</keyword>
<feature type="transmembrane region" description="Helical" evidence="6">
    <location>
        <begin position="341"/>
        <end position="364"/>
    </location>
</feature>
<evidence type="ECO:0000256" key="3">
    <source>
        <dbReference type="ARBA" id="ARBA00022692"/>
    </source>
</evidence>
<keyword evidence="3 6" id="KW-0812">Transmembrane</keyword>
<dbReference type="GO" id="GO:0043190">
    <property type="term" value="C:ATP-binding cassette (ABC) transporter complex"/>
    <property type="evidence" value="ECO:0007669"/>
    <property type="project" value="TreeGrafter"/>
</dbReference>
<keyword evidence="5 6" id="KW-0472">Membrane</keyword>
<dbReference type="InterPro" id="IPR005495">
    <property type="entry name" value="LptG/LptF_permease"/>
</dbReference>
<comment type="subcellular location">
    <subcellularLocation>
        <location evidence="1">Cell membrane</location>
        <topology evidence="1">Multi-pass membrane protein</topology>
    </subcellularLocation>
</comment>
<proteinExistence type="predicted"/>
<evidence type="ECO:0000256" key="2">
    <source>
        <dbReference type="ARBA" id="ARBA00022475"/>
    </source>
</evidence>
<sequence>MSAGFSKLPRLPFRWDGAFKLSVMDRYIATELIAPFLFGVGAFSSLGVSVGALFELIRRVTESGLPLSIAFKVLLLQFPQFIVYSFPTSTLMANLMTYSRLSSDSELTALKSCGVSVYRMVLPALVLCTLVTGLTFVFNESIVPASNFRATTTLSEALKSDEPLFQERNILYQEFRNVEDEDGDREEVLSRLFYAKEFNGQQMLGLTILDFSQNGLDQIVSARSAEWNSDQKTWDFSDGTIYVVSADGSFRNIVTFEQQQLQLPRAPLDLASRKRDYDEMNIAESLDYLETLRQSGSESKIQKLRVRIQQKLALPFVCISFGLVGAALGTRLNRTGRATGFAISLLMVFGYYLLTILSGAFAQVGYIPPVLGGWLPNIFGLIIAIWLLIKSSQ</sequence>
<evidence type="ECO:0000313" key="7">
    <source>
        <dbReference type="EMBL" id="WAL60590.1"/>
    </source>
</evidence>
<dbReference type="Pfam" id="PF03739">
    <property type="entry name" value="LptF_LptG"/>
    <property type="match status" value="1"/>
</dbReference>
<dbReference type="GO" id="GO:0015920">
    <property type="term" value="P:lipopolysaccharide transport"/>
    <property type="evidence" value="ECO:0007669"/>
    <property type="project" value="TreeGrafter"/>
</dbReference>